<evidence type="ECO:0000313" key="2">
    <source>
        <dbReference type="EMBL" id="ADL25756.1"/>
    </source>
</evidence>
<dbReference type="Proteomes" id="UP000000517">
    <property type="component" value="Chromosome"/>
</dbReference>
<dbReference type="STRING" id="59374.FSU_1071"/>
<protein>
    <recommendedName>
        <fullName evidence="4">Bacterial surface antigen (D15) domain-containing protein</fullName>
    </recommendedName>
</protein>
<reference evidence="3" key="1">
    <citation type="submission" date="2010-08" db="EMBL/GenBank/DDBJ databases">
        <title>Complete sequence of Fibrobacter succinogenes subsp. succinogenes S85.</title>
        <authorList>
            <person name="Durkin A.S."/>
            <person name="Nelson K.E."/>
            <person name="Morrison M."/>
            <person name="Forsberg C.W."/>
            <person name="Wilson D.B."/>
            <person name="Russell J.B."/>
            <person name="Cann I.K.O."/>
            <person name="Mackie R.I."/>
            <person name="White B.A."/>
        </authorList>
    </citation>
    <scope>NUCLEOTIDE SEQUENCE [LARGE SCALE GENOMIC DNA]</scope>
    <source>
        <strain evidence="3">ATCC 19169 / S85</strain>
    </source>
</reference>
<evidence type="ECO:0000313" key="3">
    <source>
        <dbReference type="Proteomes" id="UP000000517"/>
    </source>
</evidence>
<dbReference type="AlphaFoldDB" id="D9S9D6"/>
<evidence type="ECO:0008006" key="4">
    <source>
        <dbReference type="Google" id="ProtNLM"/>
    </source>
</evidence>
<proteinExistence type="predicted"/>
<sequence>MYILAVKKLIFCLLSFAAASFADVVDSNAVFRVDEIRYNIGDAFDDSKAHTKYDRWAYDILNWVHIETRESTVSKLLLFDKGDLVNLNLLLESERFLRDQKFLSDASISVADEEGKKVVTVQTSDNWTLTIPFALGFSGSEWSYDNLVWGIGVQESNFLGLGQKLGFYFGHDQFRDMWQLEYGDPHFLFRYNHLDLLYSYNTDGYLASWKMYVPFLSRSVNQWAYTLEGLKNKRNVFYYGRGELPSGAKIYDYTQNKAFLKQLEIARKDLDNKKKSDRQIDSIATDKYLNSLSRYNGKKSVKVMAIEDYITDSLSLRFSRSFGGTQRKIYLGATYDYLRETANEGRVLPYAFMYGDDVYAVDSASAVNEWTQERKDSRLGFYIMYSNLRYEKIKNFHNVRWTEDIDKGFSVKAQLSKNYEQLGSDNNDIRLDFWTDLYLGHLNHHLTLKSYMYFYLDHGKRRDFYGRLNGEYIFHPSMRFSTALSGLVDLYDDAKLGYQLTLGDSDGFGFPTGFYAGQARIYGNLEQRWFPDFEILTLAPVVVAFGSVGETAPTIKDIRRKDLIYVAGFGIRLAQTKSITRLINKIDVSFPLNGVLKGKPHYSVTTSYSL</sequence>
<dbReference type="HOGENOM" id="CLU_034081_0_0_0"/>
<keyword evidence="1" id="KW-0732">Signal</keyword>
<gene>
    <name evidence="2" type="ordered locus">FSU_1071</name>
</gene>
<feature type="signal peptide" evidence="1">
    <location>
        <begin position="1"/>
        <end position="22"/>
    </location>
</feature>
<organism evidence="2 3">
    <name type="scientific">Fibrobacter succinogenes (strain ATCC 19169 / S85)</name>
    <dbReference type="NCBI Taxonomy" id="59374"/>
    <lineage>
        <taxon>Bacteria</taxon>
        <taxon>Pseudomonadati</taxon>
        <taxon>Fibrobacterota</taxon>
        <taxon>Fibrobacteria</taxon>
        <taxon>Fibrobacterales</taxon>
        <taxon>Fibrobacteraceae</taxon>
        <taxon>Fibrobacter</taxon>
    </lineage>
</organism>
<evidence type="ECO:0000256" key="1">
    <source>
        <dbReference type="SAM" id="SignalP"/>
    </source>
</evidence>
<name>D9S9D6_FIBSS</name>
<dbReference type="EMBL" id="CP002158">
    <property type="protein sequence ID" value="ADL25756.1"/>
    <property type="molecule type" value="Genomic_DNA"/>
</dbReference>
<dbReference type="KEGG" id="fsc:FSU_1071"/>
<accession>D9S9D6</accession>
<dbReference type="eggNOG" id="COG4775">
    <property type="taxonomic scope" value="Bacteria"/>
</dbReference>
<feature type="chain" id="PRO_5003128033" description="Bacterial surface antigen (D15) domain-containing protein" evidence="1">
    <location>
        <begin position="23"/>
        <end position="610"/>
    </location>
</feature>